<proteinExistence type="predicted"/>
<dbReference type="Proteomes" id="UP000278962">
    <property type="component" value="Unassembled WGS sequence"/>
</dbReference>
<dbReference type="EMBL" id="RBIL01000001">
    <property type="protein sequence ID" value="RKQ90474.1"/>
    <property type="molecule type" value="Genomic_DNA"/>
</dbReference>
<comment type="caution">
    <text evidence="1">The sequence shown here is derived from an EMBL/GenBank/DDBJ whole genome shotgun (WGS) entry which is preliminary data.</text>
</comment>
<evidence type="ECO:0000313" key="2">
    <source>
        <dbReference type="Proteomes" id="UP000278962"/>
    </source>
</evidence>
<organism evidence="1 2">
    <name type="scientific">Solirubrobacter pauli</name>
    <dbReference type="NCBI Taxonomy" id="166793"/>
    <lineage>
        <taxon>Bacteria</taxon>
        <taxon>Bacillati</taxon>
        <taxon>Actinomycetota</taxon>
        <taxon>Thermoleophilia</taxon>
        <taxon>Solirubrobacterales</taxon>
        <taxon>Solirubrobacteraceae</taxon>
        <taxon>Solirubrobacter</taxon>
    </lineage>
</organism>
<name>A0A660LBS4_9ACTN</name>
<evidence type="ECO:0000313" key="1">
    <source>
        <dbReference type="EMBL" id="RKQ90474.1"/>
    </source>
</evidence>
<keyword evidence="2" id="KW-1185">Reference proteome</keyword>
<reference evidence="1 2" key="1">
    <citation type="submission" date="2018-10" db="EMBL/GenBank/DDBJ databases">
        <title>Genomic Encyclopedia of Archaeal and Bacterial Type Strains, Phase II (KMG-II): from individual species to whole genera.</title>
        <authorList>
            <person name="Goeker M."/>
        </authorList>
    </citation>
    <scope>NUCLEOTIDE SEQUENCE [LARGE SCALE GENOMIC DNA]</scope>
    <source>
        <strain evidence="1 2">DSM 14954</strain>
    </source>
</reference>
<sequence>MASDSNTKLDSDTKVDTNACAVIRGLDGLR</sequence>
<protein>
    <submittedName>
        <fullName evidence="1">Uncharacterized protein</fullName>
    </submittedName>
</protein>
<accession>A0A660LBS4</accession>
<gene>
    <name evidence="1" type="ORF">C8N24_0278</name>
</gene>
<dbReference type="AlphaFoldDB" id="A0A660LBS4"/>